<dbReference type="Proteomes" id="UP000528322">
    <property type="component" value="Unassembled WGS sequence"/>
</dbReference>
<feature type="chain" id="PRO_5031282636" evidence="1">
    <location>
        <begin position="29"/>
        <end position="472"/>
    </location>
</feature>
<evidence type="ECO:0000313" key="2">
    <source>
        <dbReference type="EMBL" id="MBB5021461.1"/>
    </source>
</evidence>
<gene>
    <name evidence="2" type="ORF">HNR37_000770</name>
</gene>
<comment type="caution">
    <text evidence="2">The sequence shown here is derived from an EMBL/GenBank/DDBJ whole genome shotgun (WGS) entry which is preliminary data.</text>
</comment>
<protein>
    <submittedName>
        <fullName evidence="2">Uncharacterized protein</fullName>
    </submittedName>
</protein>
<organism evidence="2 3">
    <name type="scientific">Desulfurispira natronophila</name>
    <dbReference type="NCBI Taxonomy" id="682562"/>
    <lineage>
        <taxon>Bacteria</taxon>
        <taxon>Pseudomonadati</taxon>
        <taxon>Chrysiogenota</taxon>
        <taxon>Chrysiogenia</taxon>
        <taxon>Chrysiogenales</taxon>
        <taxon>Chrysiogenaceae</taxon>
        <taxon>Desulfurispira</taxon>
    </lineage>
</organism>
<dbReference type="EMBL" id="JACHID010000003">
    <property type="protein sequence ID" value="MBB5021461.1"/>
    <property type="molecule type" value="Genomic_DNA"/>
</dbReference>
<evidence type="ECO:0000256" key="1">
    <source>
        <dbReference type="SAM" id="SignalP"/>
    </source>
</evidence>
<accession>A0A7W7Y3K2</accession>
<keyword evidence="3" id="KW-1185">Reference proteome</keyword>
<keyword evidence="1" id="KW-0732">Signal</keyword>
<sequence>MKNIWHAYPKLSLLLFGLVSLSLLSGCAADDPDAGTANAPSLPMKGVVSASHVAGARVFFDVDGDYRWQYYEPFSRSGTAGTFSQPGQCSGSNPAHCLKVTRLQTESPDALLRAYGGRDRITGEPFHGMLSRKITTTGVTQVLSPITTLLTYMDAYEQNRLRENEGRHLGDDPNYLSTSDLYLDYFDFDSTLDGDKRVHLIKRSLQFHKTADVIDALLQDLYNIDHLAEGSNDPISVTGPVYAAIAEVMMEPRFDGEISPQKTINDIIERANELVQELINVSDLADVDTAFNPQVLDLWQFIGDLYDGDETEQTTLESYLRAVEIVTTVLREKPLLNIVNDITADVLNPKGTGHLDPAVLGPAADLRGIIDYLIAKSSNDWHESELEDYLTRQSISDKLAKIDRKIELSSGEEAQLAYDDGTLKLQYGDESLQAEIHEINDYTAQVSIEIAPGVREWITIKSTKDDYEVISR</sequence>
<dbReference type="AlphaFoldDB" id="A0A7W7Y3K2"/>
<proteinExistence type="predicted"/>
<reference evidence="2 3" key="1">
    <citation type="submission" date="2020-08" db="EMBL/GenBank/DDBJ databases">
        <title>Genomic Encyclopedia of Type Strains, Phase IV (KMG-IV): sequencing the most valuable type-strain genomes for metagenomic binning, comparative biology and taxonomic classification.</title>
        <authorList>
            <person name="Goeker M."/>
        </authorList>
    </citation>
    <scope>NUCLEOTIDE SEQUENCE [LARGE SCALE GENOMIC DNA]</scope>
    <source>
        <strain evidence="2 3">DSM 22071</strain>
    </source>
</reference>
<name>A0A7W7Y3K2_9BACT</name>
<evidence type="ECO:0000313" key="3">
    <source>
        <dbReference type="Proteomes" id="UP000528322"/>
    </source>
</evidence>
<feature type="signal peptide" evidence="1">
    <location>
        <begin position="1"/>
        <end position="28"/>
    </location>
</feature>
<dbReference type="PROSITE" id="PS51257">
    <property type="entry name" value="PROKAR_LIPOPROTEIN"/>
    <property type="match status" value="1"/>
</dbReference>